<feature type="compositionally biased region" description="Polar residues" evidence="1">
    <location>
        <begin position="50"/>
        <end position="66"/>
    </location>
</feature>
<protein>
    <submittedName>
        <fullName evidence="2">Uncharacterized protein</fullName>
    </submittedName>
</protein>
<evidence type="ECO:0000313" key="3">
    <source>
        <dbReference type="Proteomes" id="UP000724874"/>
    </source>
</evidence>
<evidence type="ECO:0000313" key="2">
    <source>
        <dbReference type="EMBL" id="KAF8908528.1"/>
    </source>
</evidence>
<dbReference type="Proteomes" id="UP000724874">
    <property type="component" value="Unassembled WGS sequence"/>
</dbReference>
<name>A0A9P5TRD5_GYMJU</name>
<feature type="region of interest" description="Disordered" evidence="1">
    <location>
        <begin position="241"/>
        <end position="260"/>
    </location>
</feature>
<accession>A0A9P5TRD5</accession>
<reference evidence="2" key="1">
    <citation type="submission" date="2020-11" db="EMBL/GenBank/DDBJ databases">
        <authorList>
            <consortium name="DOE Joint Genome Institute"/>
            <person name="Ahrendt S."/>
            <person name="Riley R."/>
            <person name="Andreopoulos W."/>
            <person name="LaButti K."/>
            <person name="Pangilinan J."/>
            <person name="Ruiz-duenas F.J."/>
            <person name="Barrasa J.M."/>
            <person name="Sanchez-Garcia M."/>
            <person name="Camarero S."/>
            <person name="Miyauchi S."/>
            <person name="Serrano A."/>
            <person name="Linde D."/>
            <person name="Babiker R."/>
            <person name="Drula E."/>
            <person name="Ayuso-Fernandez I."/>
            <person name="Pacheco R."/>
            <person name="Padilla G."/>
            <person name="Ferreira P."/>
            <person name="Barriuso J."/>
            <person name="Kellner H."/>
            <person name="Castanera R."/>
            <person name="Alfaro M."/>
            <person name="Ramirez L."/>
            <person name="Pisabarro A.G."/>
            <person name="Kuo A."/>
            <person name="Tritt A."/>
            <person name="Lipzen A."/>
            <person name="He G."/>
            <person name="Yan M."/>
            <person name="Ng V."/>
            <person name="Cullen D."/>
            <person name="Martin F."/>
            <person name="Rosso M.-N."/>
            <person name="Henrissat B."/>
            <person name="Hibbett D."/>
            <person name="Martinez A.T."/>
            <person name="Grigoriev I.V."/>
        </authorList>
    </citation>
    <scope>NUCLEOTIDE SEQUENCE</scope>
    <source>
        <strain evidence="2">AH 44721</strain>
    </source>
</reference>
<dbReference type="OrthoDB" id="271725at2759"/>
<feature type="compositionally biased region" description="Low complexity" evidence="1">
    <location>
        <begin position="160"/>
        <end position="172"/>
    </location>
</feature>
<comment type="caution">
    <text evidence="2">The sequence shown here is derived from an EMBL/GenBank/DDBJ whole genome shotgun (WGS) entry which is preliminary data.</text>
</comment>
<proteinExistence type="predicted"/>
<feature type="region of interest" description="Disordered" evidence="1">
    <location>
        <begin position="50"/>
        <end position="73"/>
    </location>
</feature>
<organism evidence="2 3">
    <name type="scientific">Gymnopilus junonius</name>
    <name type="common">Spectacular rustgill mushroom</name>
    <name type="synonym">Gymnopilus spectabilis subsp. junonius</name>
    <dbReference type="NCBI Taxonomy" id="109634"/>
    <lineage>
        <taxon>Eukaryota</taxon>
        <taxon>Fungi</taxon>
        <taxon>Dikarya</taxon>
        <taxon>Basidiomycota</taxon>
        <taxon>Agaricomycotina</taxon>
        <taxon>Agaricomycetes</taxon>
        <taxon>Agaricomycetidae</taxon>
        <taxon>Agaricales</taxon>
        <taxon>Agaricineae</taxon>
        <taxon>Hymenogastraceae</taxon>
        <taxon>Gymnopilus</taxon>
    </lineage>
</organism>
<sequence length="299" mass="31663">MFLTSSSYPLVWNLTATLQRQERSAQEGDSGSPARLTIAQAALLNLRGQQLRPSNSSSPINGQTERVPSGSARAGGFTTSVSAPDFSSNAHLNLPPVIGSSGGGLQGIGIGGGGAPGLEVDYSLAPGKNVVGSRSRSPYELQSHGQYSFGHTPPPPLPTSLPSSSSATNPSMSALLDSLRSTGVPFQPSSAGGFGVTSSAAVGEYDYNSMPGQGHHHQQYHQDQHLQQHQHHLPTMQSLDSFSHQYGHSQPRPAPAYTRSGYTPTEEYIMRAHAENAAIAHVQAQQQQLAERRRPAPLD</sequence>
<dbReference type="AlphaFoldDB" id="A0A9P5TRD5"/>
<dbReference type="EMBL" id="JADNYJ010000011">
    <property type="protein sequence ID" value="KAF8908528.1"/>
    <property type="molecule type" value="Genomic_DNA"/>
</dbReference>
<feature type="region of interest" description="Disordered" evidence="1">
    <location>
        <begin position="132"/>
        <end position="172"/>
    </location>
</feature>
<feature type="region of interest" description="Disordered" evidence="1">
    <location>
        <begin position="205"/>
        <end position="231"/>
    </location>
</feature>
<keyword evidence="3" id="KW-1185">Reference proteome</keyword>
<gene>
    <name evidence="2" type="ORF">CPB84DRAFT_162147</name>
</gene>
<evidence type="ECO:0000256" key="1">
    <source>
        <dbReference type="SAM" id="MobiDB-lite"/>
    </source>
</evidence>